<dbReference type="EC" id="2.7.4.25" evidence="8"/>
<evidence type="ECO:0000313" key="10">
    <source>
        <dbReference type="EMBL" id="QDU36757.1"/>
    </source>
</evidence>
<protein>
    <recommendedName>
        <fullName evidence="8">Cytidylate kinase</fullName>
        <shortName evidence="8">CK</shortName>
        <ecNumber evidence="8">2.7.4.25</ecNumber>
    </recommendedName>
    <alternativeName>
        <fullName evidence="8">Cytidine monophosphate kinase</fullName>
        <shortName evidence="8">CMP kinase</shortName>
    </alternativeName>
</protein>
<comment type="catalytic activity">
    <reaction evidence="6 8">
        <text>dCMP + ATP = dCDP + ADP</text>
        <dbReference type="Rhea" id="RHEA:25094"/>
        <dbReference type="ChEBI" id="CHEBI:30616"/>
        <dbReference type="ChEBI" id="CHEBI:57566"/>
        <dbReference type="ChEBI" id="CHEBI:58593"/>
        <dbReference type="ChEBI" id="CHEBI:456216"/>
        <dbReference type="EC" id="2.7.4.25"/>
    </reaction>
</comment>
<evidence type="ECO:0000259" key="9">
    <source>
        <dbReference type="Pfam" id="PF02224"/>
    </source>
</evidence>
<sequence length="226" mass="24759">MIVTIDGPAGTGKSTAARGLASRLGFEFLDTGAMYRVVAMVCLEENVDPQDAEGASRIAQRVKIDFEGDRTFVDGQDVSDDIRTSPVTSAASQVAQHSGVRDALVEQQRILAAGRDTVSEGRDQGTVVFPDAGCKFFLTADPIERAKRRHLELNERGESVDIDALLREQQARDERDLRRVIAPLKPADDAITIDTTGMDPDQVLDVLEEHCRQQIGDRQNLTGRPE</sequence>
<evidence type="ECO:0000256" key="5">
    <source>
        <dbReference type="ARBA" id="ARBA00022840"/>
    </source>
</evidence>
<dbReference type="EMBL" id="CP036275">
    <property type="protein sequence ID" value="QDU36757.1"/>
    <property type="molecule type" value="Genomic_DNA"/>
</dbReference>
<evidence type="ECO:0000256" key="2">
    <source>
        <dbReference type="ARBA" id="ARBA00022679"/>
    </source>
</evidence>
<keyword evidence="3 8" id="KW-0547">Nucleotide-binding</keyword>
<feature type="domain" description="Cytidylate kinase" evidence="9">
    <location>
        <begin position="3"/>
        <end position="209"/>
    </location>
</feature>
<dbReference type="SUPFAM" id="SSF52540">
    <property type="entry name" value="P-loop containing nucleoside triphosphate hydrolases"/>
    <property type="match status" value="1"/>
</dbReference>
<dbReference type="OrthoDB" id="9807434at2"/>
<dbReference type="GO" id="GO:0005829">
    <property type="term" value="C:cytosol"/>
    <property type="evidence" value="ECO:0007669"/>
    <property type="project" value="TreeGrafter"/>
</dbReference>
<dbReference type="GO" id="GO:0005524">
    <property type="term" value="F:ATP binding"/>
    <property type="evidence" value="ECO:0007669"/>
    <property type="project" value="UniProtKB-UniRule"/>
</dbReference>
<comment type="catalytic activity">
    <reaction evidence="7 8">
        <text>CMP + ATP = CDP + ADP</text>
        <dbReference type="Rhea" id="RHEA:11600"/>
        <dbReference type="ChEBI" id="CHEBI:30616"/>
        <dbReference type="ChEBI" id="CHEBI:58069"/>
        <dbReference type="ChEBI" id="CHEBI:60377"/>
        <dbReference type="ChEBI" id="CHEBI:456216"/>
        <dbReference type="EC" id="2.7.4.25"/>
    </reaction>
</comment>
<dbReference type="CDD" id="cd02020">
    <property type="entry name" value="CMPK"/>
    <property type="match status" value="1"/>
</dbReference>
<dbReference type="PANTHER" id="PTHR21299">
    <property type="entry name" value="CYTIDYLATE KINASE/PANTOATE-BETA-ALANINE LIGASE"/>
    <property type="match status" value="1"/>
</dbReference>
<dbReference type="InterPro" id="IPR027417">
    <property type="entry name" value="P-loop_NTPase"/>
</dbReference>
<dbReference type="KEGG" id="mri:Mal4_10550"/>
<dbReference type="RefSeq" id="WP_145367389.1">
    <property type="nucleotide sequence ID" value="NZ_CP036275.1"/>
</dbReference>
<evidence type="ECO:0000256" key="4">
    <source>
        <dbReference type="ARBA" id="ARBA00022777"/>
    </source>
</evidence>
<keyword evidence="11" id="KW-1185">Reference proteome</keyword>
<dbReference type="InterPro" id="IPR003136">
    <property type="entry name" value="Cytidylate_kin"/>
</dbReference>
<name>A0A517Z2U9_9PLAN</name>
<dbReference type="GO" id="GO:0015949">
    <property type="term" value="P:nucleobase-containing small molecule interconversion"/>
    <property type="evidence" value="ECO:0007669"/>
    <property type="project" value="TreeGrafter"/>
</dbReference>
<evidence type="ECO:0000256" key="6">
    <source>
        <dbReference type="ARBA" id="ARBA00047615"/>
    </source>
</evidence>
<dbReference type="AlphaFoldDB" id="A0A517Z2U9"/>
<dbReference type="HAMAP" id="MF_00238">
    <property type="entry name" value="Cytidyl_kinase_type1"/>
    <property type="match status" value="1"/>
</dbReference>
<dbReference type="Gene3D" id="3.40.50.300">
    <property type="entry name" value="P-loop containing nucleotide triphosphate hydrolases"/>
    <property type="match status" value="1"/>
</dbReference>
<dbReference type="Pfam" id="PF02224">
    <property type="entry name" value="Cytidylate_kin"/>
    <property type="match status" value="1"/>
</dbReference>
<evidence type="ECO:0000313" key="11">
    <source>
        <dbReference type="Proteomes" id="UP000320496"/>
    </source>
</evidence>
<dbReference type="GO" id="GO:0006220">
    <property type="term" value="P:pyrimidine nucleotide metabolic process"/>
    <property type="evidence" value="ECO:0007669"/>
    <property type="project" value="UniProtKB-UniRule"/>
</dbReference>
<keyword evidence="8" id="KW-0963">Cytoplasm</keyword>
<keyword evidence="2 8" id="KW-0808">Transferase</keyword>
<dbReference type="GO" id="GO:0036431">
    <property type="term" value="F:dCMP kinase activity"/>
    <property type="evidence" value="ECO:0007669"/>
    <property type="project" value="InterPro"/>
</dbReference>
<dbReference type="InterPro" id="IPR011994">
    <property type="entry name" value="Cytidylate_kinase_dom"/>
</dbReference>
<reference evidence="10 11" key="1">
    <citation type="submission" date="2019-02" db="EMBL/GenBank/DDBJ databases">
        <title>Deep-cultivation of Planctomycetes and their phenomic and genomic characterization uncovers novel biology.</title>
        <authorList>
            <person name="Wiegand S."/>
            <person name="Jogler M."/>
            <person name="Boedeker C."/>
            <person name="Pinto D."/>
            <person name="Vollmers J."/>
            <person name="Rivas-Marin E."/>
            <person name="Kohn T."/>
            <person name="Peeters S.H."/>
            <person name="Heuer A."/>
            <person name="Rast P."/>
            <person name="Oberbeckmann S."/>
            <person name="Bunk B."/>
            <person name="Jeske O."/>
            <person name="Meyerdierks A."/>
            <person name="Storesund J.E."/>
            <person name="Kallscheuer N."/>
            <person name="Luecker S."/>
            <person name="Lage O.M."/>
            <person name="Pohl T."/>
            <person name="Merkel B.J."/>
            <person name="Hornburger P."/>
            <person name="Mueller R.-W."/>
            <person name="Bruemmer F."/>
            <person name="Labrenz M."/>
            <person name="Spormann A.M."/>
            <person name="Op den Camp H."/>
            <person name="Overmann J."/>
            <person name="Amann R."/>
            <person name="Jetten M.S.M."/>
            <person name="Mascher T."/>
            <person name="Medema M.H."/>
            <person name="Devos D.P."/>
            <person name="Kaster A.-K."/>
            <person name="Ovreas L."/>
            <person name="Rohde M."/>
            <person name="Galperin M.Y."/>
            <person name="Jogler C."/>
        </authorList>
    </citation>
    <scope>NUCLEOTIDE SEQUENCE [LARGE SCALE GENOMIC DNA]</scope>
    <source>
        <strain evidence="10 11">Mal4</strain>
    </source>
</reference>
<dbReference type="PANTHER" id="PTHR21299:SF2">
    <property type="entry name" value="CYTIDYLATE KINASE"/>
    <property type="match status" value="1"/>
</dbReference>
<keyword evidence="5 8" id="KW-0067">ATP-binding</keyword>
<feature type="binding site" evidence="8">
    <location>
        <begin position="7"/>
        <end position="15"/>
    </location>
    <ligand>
        <name>ATP</name>
        <dbReference type="ChEBI" id="CHEBI:30616"/>
    </ligand>
</feature>
<dbReference type="Proteomes" id="UP000320496">
    <property type="component" value="Chromosome"/>
</dbReference>
<proteinExistence type="inferred from homology"/>
<dbReference type="NCBIfam" id="TIGR00017">
    <property type="entry name" value="cmk"/>
    <property type="match status" value="1"/>
</dbReference>
<evidence type="ECO:0000256" key="8">
    <source>
        <dbReference type="HAMAP-Rule" id="MF_00238"/>
    </source>
</evidence>
<accession>A0A517Z2U9</accession>
<evidence type="ECO:0000256" key="7">
    <source>
        <dbReference type="ARBA" id="ARBA00048478"/>
    </source>
</evidence>
<comment type="subcellular location">
    <subcellularLocation>
        <location evidence="8">Cytoplasm</location>
    </subcellularLocation>
</comment>
<keyword evidence="4 8" id="KW-0418">Kinase</keyword>
<evidence type="ECO:0000256" key="1">
    <source>
        <dbReference type="ARBA" id="ARBA00009427"/>
    </source>
</evidence>
<comment type="similarity">
    <text evidence="1 8">Belongs to the cytidylate kinase family. Type 1 subfamily.</text>
</comment>
<evidence type="ECO:0000256" key="3">
    <source>
        <dbReference type="ARBA" id="ARBA00022741"/>
    </source>
</evidence>
<organism evidence="10 11">
    <name type="scientific">Maioricimonas rarisocia</name>
    <dbReference type="NCBI Taxonomy" id="2528026"/>
    <lineage>
        <taxon>Bacteria</taxon>
        <taxon>Pseudomonadati</taxon>
        <taxon>Planctomycetota</taxon>
        <taxon>Planctomycetia</taxon>
        <taxon>Planctomycetales</taxon>
        <taxon>Planctomycetaceae</taxon>
        <taxon>Maioricimonas</taxon>
    </lineage>
</organism>
<gene>
    <name evidence="8 10" type="primary">cmk</name>
    <name evidence="10" type="ORF">Mal4_10550</name>
</gene>
<dbReference type="GO" id="GO:0036430">
    <property type="term" value="F:CMP kinase activity"/>
    <property type="evidence" value="ECO:0007669"/>
    <property type="project" value="RHEA"/>
</dbReference>